<reference evidence="8 9" key="1">
    <citation type="journal article" date="2022" name="ISME Commun">
        <title>Vulcanimicrobium alpinus gen. nov. sp. nov., the first cultivated representative of the candidate phylum 'Eremiobacterota', is a metabolically versatile aerobic anoxygenic phototroph.</title>
        <authorList>
            <person name="Yabe S."/>
            <person name="Muto K."/>
            <person name="Abe K."/>
            <person name="Yokota A."/>
            <person name="Staudigel H."/>
            <person name="Tebo B.M."/>
        </authorList>
    </citation>
    <scope>NUCLEOTIDE SEQUENCE [LARGE SCALE GENOMIC DNA]</scope>
    <source>
        <strain evidence="8 9">WC8-2</strain>
    </source>
</reference>
<dbReference type="Proteomes" id="UP001317532">
    <property type="component" value="Chromosome"/>
</dbReference>
<evidence type="ECO:0000256" key="1">
    <source>
        <dbReference type="ARBA" id="ARBA00001974"/>
    </source>
</evidence>
<protein>
    <submittedName>
        <fullName evidence="8">Acyl-CoA dehydrogenase</fullName>
    </submittedName>
</protein>
<evidence type="ECO:0000256" key="4">
    <source>
        <dbReference type="ARBA" id="ARBA00022827"/>
    </source>
</evidence>
<dbReference type="RefSeq" id="WP_317995433.1">
    <property type="nucleotide sequence ID" value="NZ_AP025523.1"/>
</dbReference>
<evidence type="ECO:0000256" key="2">
    <source>
        <dbReference type="ARBA" id="ARBA00009347"/>
    </source>
</evidence>
<dbReference type="Gene3D" id="2.40.110.10">
    <property type="entry name" value="Butyryl-CoA Dehydrogenase, subunit A, domain 2"/>
    <property type="match status" value="1"/>
</dbReference>
<feature type="domain" description="Acyl-CoA dehydrogenase/oxidase N-terminal" evidence="7">
    <location>
        <begin position="23"/>
        <end position="86"/>
    </location>
</feature>
<evidence type="ECO:0000313" key="8">
    <source>
        <dbReference type="EMBL" id="BDE07869.1"/>
    </source>
</evidence>
<dbReference type="Gene3D" id="1.20.140.10">
    <property type="entry name" value="Butyryl-CoA Dehydrogenase, subunit A, domain 3"/>
    <property type="match status" value="1"/>
</dbReference>
<proteinExistence type="inferred from homology"/>
<dbReference type="CDD" id="cd00567">
    <property type="entry name" value="ACAD"/>
    <property type="match status" value="1"/>
</dbReference>
<dbReference type="GO" id="GO:0050660">
    <property type="term" value="F:flavin adenine dinucleotide binding"/>
    <property type="evidence" value="ECO:0007669"/>
    <property type="project" value="InterPro"/>
</dbReference>
<dbReference type="AlphaFoldDB" id="A0AAN1XZM0"/>
<comment type="cofactor">
    <cofactor evidence="1">
        <name>FAD</name>
        <dbReference type="ChEBI" id="CHEBI:57692"/>
    </cofactor>
</comment>
<dbReference type="Gene3D" id="1.10.540.10">
    <property type="entry name" value="Acyl-CoA dehydrogenase/oxidase, N-terminal domain"/>
    <property type="match status" value="1"/>
</dbReference>
<keyword evidence="3" id="KW-0285">Flavoprotein</keyword>
<dbReference type="PANTHER" id="PTHR43884">
    <property type="entry name" value="ACYL-COA DEHYDROGENASE"/>
    <property type="match status" value="1"/>
</dbReference>
<dbReference type="Pfam" id="PF00441">
    <property type="entry name" value="Acyl-CoA_dh_1"/>
    <property type="match status" value="1"/>
</dbReference>
<feature type="domain" description="Acyl-CoA dehydrogenase/oxidase C-terminal" evidence="6">
    <location>
        <begin position="209"/>
        <end position="342"/>
    </location>
</feature>
<keyword evidence="5" id="KW-0560">Oxidoreductase</keyword>
<keyword evidence="4" id="KW-0274">FAD</keyword>
<dbReference type="InterPro" id="IPR036250">
    <property type="entry name" value="AcylCo_DH-like_C"/>
</dbReference>
<name>A0AAN1XZM0_UNVUL</name>
<dbReference type="InterPro" id="IPR037069">
    <property type="entry name" value="AcylCoA_DH/ox_N_sf"/>
</dbReference>
<evidence type="ECO:0000256" key="3">
    <source>
        <dbReference type="ARBA" id="ARBA00022630"/>
    </source>
</evidence>
<dbReference type="Pfam" id="PF02771">
    <property type="entry name" value="Acyl-CoA_dh_N"/>
    <property type="match status" value="1"/>
</dbReference>
<organism evidence="8 9">
    <name type="scientific">Vulcanimicrobium alpinum</name>
    <dbReference type="NCBI Taxonomy" id="3016050"/>
    <lineage>
        <taxon>Bacteria</taxon>
        <taxon>Bacillati</taxon>
        <taxon>Vulcanimicrobiota</taxon>
        <taxon>Vulcanimicrobiia</taxon>
        <taxon>Vulcanimicrobiales</taxon>
        <taxon>Vulcanimicrobiaceae</taxon>
        <taxon>Vulcanimicrobium</taxon>
    </lineage>
</organism>
<gene>
    <name evidence="8" type="ORF">WPS_31450</name>
</gene>
<comment type="similarity">
    <text evidence="2">Belongs to the acyl-CoA dehydrogenase family.</text>
</comment>
<keyword evidence="9" id="KW-1185">Reference proteome</keyword>
<dbReference type="SUPFAM" id="SSF56645">
    <property type="entry name" value="Acyl-CoA dehydrogenase NM domain-like"/>
    <property type="match status" value="1"/>
</dbReference>
<evidence type="ECO:0000259" key="7">
    <source>
        <dbReference type="Pfam" id="PF02771"/>
    </source>
</evidence>
<dbReference type="GO" id="GO:0003995">
    <property type="term" value="F:acyl-CoA dehydrogenase activity"/>
    <property type="evidence" value="ECO:0007669"/>
    <property type="project" value="TreeGrafter"/>
</dbReference>
<dbReference type="EMBL" id="AP025523">
    <property type="protein sequence ID" value="BDE07869.1"/>
    <property type="molecule type" value="Genomic_DNA"/>
</dbReference>
<dbReference type="InterPro" id="IPR013786">
    <property type="entry name" value="AcylCoA_DH/ox_N"/>
</dbReference>
<dbReference type="SUPFAM" id="SSF47203">
    <property type="entry name" value="Acyl-CoA dehydrogenase C-terminal domain-like"/>
    <property type="match status" value="1"/>
</dbReference>
<accession>A0AAN1XZM0</accession>
<dbReference type="KEGG" id="vab:WPS_31450"/>
<sequence>MDFALSPEQLLIKDGVARFAAGDHAGDRWSTFAELGWLAIGAPEDLGGFGGPLETLLIMEQFGRGRVTSAYVAQCVFAGTILRAAGRSDLLEALIEGRRRFAVAYEEPHARGNPAVVAAQARTAPDGVRISGGKTRVLDAGTADTLLVSARDGDDVLLAAVPAAAPGVARVAYPAEDGTDVADIRFDDALVEEGGVIARGGDALRILELGFDHAAGAFCAEGLGLMSVMLEATVEYAKARHQFGVPIGSFQALQHRMAEMFIEVELARSMAYLAATTLDTSDPAERRRGVSAAKVQIAKSGRFVGQNAIQLHGGIGMSEEYHVGRYFKRMTMVERLLGDADFHLARYLPTAPAAAREPAPV</sequence>
<evidence type="ECO:0000256" key="5">
    <source>
        <dbReference type="ARBA" id="ARBA00023002"/>
    </source>
</evidence>
<evidence type="ECO:0000259" key="6">
    <source>
        <dbReference type="Pfam" id="PF00441"/>
    </source>
</evidence>
<dbReference type="InterPro" id="IPR009075">
    <property type="entry name" value="AcylCo_DH/oxidase_C"/>
</dbReference>
<dbReference type="InterPro" id="IPR046373">
    <property type="entry name" value="Acyl-CoA_Oxase/DH_mid-dom_sf"/>
</dbReference>
<evidence type="ECO:0000313" key="9">
    <source>
        <dbReference type="Proteomes" id="UP001317532"/>
    </source>
</evidence>
<dbReference type="InterPro" id="IPR009100">
    <property type="entry name" value="AcylCoA_DH/oxidase_NM_dom_sf"/>
</dbReference>
<dbReference type="PANTHER" id="PTHR43884:SF20">
    <property type="entry name" value="ACYL-COA DEHYDROGENASE FADE28"/>
    <property type="match status" value="1"/>
</dbReference>